<comment type="similarity">
    <text evidence="2">Belongs to the UPF0220 family.</text>
</comment>
<name>C9ZQE8_TRYB9</name>
<dbReference type="InterPro" id="IPR007919">
    <property type="entry name" value="UPF0220"/>
</dbReference>
<feature type="transmembrane region" description="Helical" evidence="6">
    <location>
        <begin position="149"/>
        <end position="167"/>
    </location>
</feature>
<proteinExistence type="inferred from homology"/>
<dbReference type="Proteomes" id="UP000002316">
    <property type="component" value="Chromosome 6"/>
</dbReference>
<sequence length="248" mass="27036">MLRRRKERERNALLHAATLKPESAVQQLNQCGSQRPIGLSHFRVEHATLIHPMKYLLLSVVHFQVTLFFSFPLLCLFSPHLVCCLLFMPKIFKVTEGYTVTAGGTMSKLTPRSLLTPFGVAGFMFGSALMLLLDLIIVARGEPNAQYRVSLVLLLPALISVVGFVLLTRASPTDIRNNVNSAKGVVLLGWILCVTSATSALVVCHKSFSGLQGRTRAAPGVALVIFTNLVSLAGCTFLWAKQFAVTGL</sequence>
<gene>
    <name evidence="7" type="ORF">TbgDal_VI1060</name>
</gene>
<dbReference type="VEuPathDB" id="TriTrypDB:Tbg972.6.1060"/>
<evidence type="ECO:0000256" key="5">
    <source>
        <dbReference type="ARBA" id="ARBA00023136"/>
    </source>
</evidence>
<dbReference type="GO" id="GO:0016020">
    <property type="term" value="C:membrane"/>
    <property type="evidence" value="ECO:0007669"/>
    <property type="project" value="UniProtKB-SubCell"/>
</dbReference>
<comment type="subcellular location">
    <subcellularLocation>
        <location evidence="1">Membrane</location>
        <topology evidence="1">Multi-pass membrane protein</topology>
    </subcellularLocation>
</comment>
<evidence type="ECO:0000256" key="1">
    <source>
        <dbReference type="ARBA" id="ARBA00004141"/>
    </source>
</evidence>
<reference evidence="8" key="1">
    <citation type="journal article" date="2010" name="PLoS Negl. Trop. Dis.">
        <title>The genome sequence of Trypanosoma brucei gambiense, causative agent of chronic human african trypanosomiasis.</title>
        <authorList>
            <person name="Jackson A.P."/>
            <person name="Sanders M."/>
            <person name="Berry A."/>
            <person name="McQuillan J."/>
            <person name="Aslett M.A."/>
            <person name="Quail M.A."/>
            <person name="Chukualim B."/>
            <person name="Capewell P."/>
            <person name="MacLeod A."/>
            <person name="Melville S.E."/>
            <person name="Gibson W."/>
            <person name="Barry J.D."/>
            <person name="Berriman M."/>
            <person name="Hertz-Fowler C."/>
        </authorList>
    </citation>
    <scope>NUCLEOTIDE SEQUENCE [LARGE SCALE GENOMIC DNA]</scope>
    <source>
        <strain evidence="8">MHOM/CI/86/DAL972</strain>
    </source>
</reference>
<dbReference type="EMBL" id="FN554969">
    <property type="protein sequence ID" value="CBH11628.1"/>
    <property type="molecule type" value="Genomic_DNA"/>
</dbReference>
<feature type="transmembrane region" description="Helical" evidence="6">
    <location>
        <begin position="187"/>
        <end position="205"/>
    </location>
</feature>
<dbReference type="AlphaFoldDB" id="C9ZQE8"/>
<evidence type="ECO:0000313" key="8">
    <source>
        <dbReference type="Proteomes" id="UP000002316"/>
    </source>
</evidence>
<evidence type="ECO:0000313" key="7">
    <source>
        <dbReference type="EMBL" id="CBH11628.1"/>
    </source>
</evidence>
<evidence type="ECO:0000256" key="2">
    <source>
        <dbReference type="ARBA" id="ARBA00005335"/>
    </source>
</evidence>
<evidence type="ECO:0000256" key="4">
    <source>
        <dbReference type="ARBA" id="ARBA00022989"/>
    </source>
</evidence>
<dbReference type="OrthoDB" id="268928at2759"/>
<dbReference type="GeneID" id="23861735"/>
<dbReference type="RefSeq" id="XP_011773913.1">
    <property type="nucleotide sequence ID" value="XM_011775611.1"/>
</dbReference>
<accession>C9ZQE8</accession>
<keyword evidence="4 6" id="KW-1133">Transmembrane helix</keyword>
<keyword evidence="3 6" id="KW-0812">Transmembrane</keyword>
<feature type="transmembrane region" description="Helical" evidence="6">
    <location>
        <begin position="55"/>
        <end position="88"/>
    </location>
</feature>
<keyword evidence="5 6" id="KW-0472">Membrane</keyword>
<feature type="transmembrane region" description="Helical" evidence="6">
    <location>
        <begin position="114"/>
        <end position="137"/>
    </location>
</feature>
<dbReference type="KEGG" id="tbg:TbgDal_VI1060"/>
<evidence type="ECO:0000256" key="6">
    <source>
        <dbReference type="SAM" id="Phobius"/>
    </source>
</evidence>
<evidence type="ECO:0000256" key="3">
    <source>
        <dbReference type="ARBA" id="ARBA00022692"/>
    </source>
</evidence>
<protein>
    <submittedName>
        <fullName evidence="7">Uncharacterized protein</fullName>
    </submittedName>
</protein>
<organism evidence="7 8">
    <name type="scientific">Trypanosoma brucei gambiense (strain MHOM/CI/86/DAL972)</name>
    <dbReference type="NCBI Taxonomy" id="679716"/>
    <lineage>
        <taxon>Eukaryota</taxon>
        <taxon>Discoba</taxon>
        <taxon>Euglenozoa</taxon>
        <taxon>Kinetoplastea</taxon>
        <taxon>Metakinetoplastina</taxon>
        <taxon>Trypanosomatida</taxon>
        <taxon>Trypanosomatidae</taxon>
        <taxon>Trypanosoma</taxon>
    </lineage>
</organism>
<dbReference type="Pfam" id="PF05255">
    <property type="entry name" value="UPF0220"/>
    <property type="match status" value="1"/>
</dbReference>
<feature type="transmembrane region" description="Helical" evidence="6">
    <location>
        <begin position="217"/>
        <end position="240"/>
    </location>
</feature>